<sequence>MLCIFGVVLVAASALSVDHDDSACKQGTSPETPEPVLQPAMDAGLNDTMVTNATSASFAPICAKAPAAQAGPEDIAQIEPQDSLVVT</sequence>
<gene>
    <name evidence="1" type="ORF">C7455_10737</name>
</gene>
<protein>
    <submittedName>
        <fullName evidence="1">Uncharacterized protein</fullName>
    </submittedName>
</protein>
<evidence type="ECO:0000313" key="1">
    <source>
        <dbReference type="EMBL" id="PWK59492.1"/>
    </source>
</evidence>
<dbReference type="EMBL" id="QGGW01000007">
    <property type="protein sequence ID" value="PWK59492.1"/>
    <property type="molecule type" value="Genomic_DNA"/>
</dbReference>
<accession>A0A316GJA2</accession>
<dbReference type="Proteomes" id="UP000245708">
    <property type="component" value="Unassembled WGS sequence"/>
</dbReference>
<dbReference type="AlphaFoldDB" id="A0A316GJA2"/>
<proteinExistence type="predicted"/>
<reference evidence="1 2" key="1">
    <citation type="submission" date="2018-05" db="EMBL/GenBank/DDBJ databases">
        <title>Genomic Encyclopedia of Type Strains, Phase IV (KMG-IV): sequencing the most valuable type-strain genomes for metagenomic binning, comparative biology and taxonomic classification.</title>
        <authorList>
            <person name="Goeker M."/>
        </authorList>
    </citation>
    <scope>NUCLEOTIDE SEQUENCE [LARGE SCALE GENOMIC DNA]</scope>
    <source>
        <strain evidence="1 2">DSM 16097</strain>
    </source>
</reference>
<keyword evidence="2" id="KW-1185">Reference proteome</keyword>
<comment type="caution">
    <text evidence="1">The sequence shown here is derived from an EMBL/GenBank/DDBJ whole genome shotgun (WGS) entry which is preliminary data.</text>
</comment>
<name>A0A316GJA2_9RHOB</name>
<organism evidence="1 2">
    <name type="scientific">Roseicyclus mahoneyensis</name>
    <dbReference type="NCBI Taxonomy" id="164332"/>
    <lineage>
        <taxon>Bacteria</taxon>
        <taxon>Pseudomonadati</taxon>
        <taxon>Pseudomonadota</taxon>
        <taxon>Alphaproteobacteria</taxon>
        <taxon>Rhodobacterales</taxon>
        <taxon>Roseobacteraceae</taxon>
        <taxon>Roseicyclus</taxon>
    </lineage>
</organism>
<dbReference type="RefSeq" id="WP_109669249.1">
    <property type="nucleotide sequence ID" value="NZ_QGGW01000007.1"/>
</dbReference>
<evidence type="ECO:0000313" key="2">
    <source>
        <dbReference type="Proteomes" id="UP000245708"/>
    </source>
</evidence>